<dbReference type="AlphaFoldDB" id="A0AAV4PTR4"/>
<protein>
    <submittedName>
        <fullName evidence="1">Uncharacterized protein</fullName>
    </submittedName>
</protein>
<proteinExistence type="predicted"/>
<keyword evidence="2" id="KW-1185">Reference proteome</keyword>
<accession>A0AAV4PTR4</accession>
<dbReference type="EMBL" id="BPLQ01003310">
    <property type="protein sequence ID" value="GIX99558.1"/>
    <property type="molecule type" value="Genomic_DNA"/>
</dbReference>
<dbReference type="Proteomes" id="UP001054837">
    <property type="component" value="Unassembled WGS sequence"/>
</dbReference>
<reference evidence="1 2" key="1">
    <citation type="submission" date="2021-06" db="EMBL/GenBank/DDBJ databases">
        <title>Caerostris darwini draft genome.</title>
        <authorList>
            <person name="Kono N."/>
            <person name="Arakawa K."/>
        </authorList>
    </citation>
    <scope>NUCLEOTIDE SEQUENCE [LARGE SCALE GENOMIC DNA]</scope>
</reference>
<gene>
    <name evidence="1" type="ORF">CDAR_190231</name>
</gene>
<evidence type="ECO:0000313" key="2">
    <source>
        <dbReference type="Proteomes" id="UP001054837"/>
    </source>
</evidence>
<comment type="caution">
    <text evidence="1">The sequence shown here is derived from an EMBL/GenBank/DDBJ whole genome shotgun (WGS) entry which is preliminary data.</text>
</comment>
<sequence length="104" mass="12192">MQSREIPAIHPRIQFPLTLLILPRKRNEAKHNFGNGTKGHQAMMVNFVKTIHQERMGDRLYLKVIDLSKQPNYFFLFHLKGLLLFSRLGSESLGLFMVQRQMII</sequence>
<organism evidence="1 2">
    <name type="scientific">Caerostris darwini</name>
    <dbReference type="NCBI Taxonomy" id="1538125"/>
    <lineage>
        <taxon>Eukaryota</taxon>
        <taxon>Metazoa</taxon>
        <taxon>Ecdysozoa</taxon>
        <taxon>Arthropoda</taxon>
        <taxon>Chelicerata</taxon>
        <taxon>Arachnida</taxon>
        <taxon>Araneae</taxon>
        <taxon>Araneomorphae</taxon>
        <taxon>Entelegynae</taxon>
        <taxon>Araneoidea</taxon>
        <taxon>Araneidae</taxon>
        <taxon>Caerostris</taxon>
    </lineage>
</organism>
<evidence type="ECO:0000313" key="1">
    <source>
        <dbReference type="EMBL" id="GIX99558.1"/>
    </source>
</evidence>
<name>A0AAV4PTR4_9ARAC</name>